<dbReference type="Proteomes" id="UP000185161">
    <property type="component" value="Chromosome"/>
</dbReference>
<sequence>MLAAKTYVPLLKSRISEVEAYHHLSAQAKELTFPIFLLRPWPNANHLRLAIDRILSATQGHPFGLGLDDGRRAYPSKKPAQQEFDRLFDPRGGYGNFYNFVEEIDTAVPVLRPTSNANELLQQLGRAIDLDRGLVVHQQRGSLVPLTETILSLPPIPNDTVFVVDAAWSRDGLQMQSWAVPVVDRLIQSLPAAEIVVMGSSFPDSFSHIVGNREEVAHEFALFSAVRQRYQEANLTFGDWGSTRLPQSGGGGTIPPRVDIPRPASWHIFRADPDGDEDYTSIAHDAAGHACFPNVPDCWGKRQVVATDGTGQGITGPKMNTSSRINMHLTIQSDATITIDLDDEPYID</sequence>
<evidence type="ECO:0000313" key="2">
    <source>
        <dbReference type="EMBL" id="RSV04218.1"/>
    </source>
</evidence>
<dbReference type="STRING" id="93064.BRX40_11445"/>
<dbReference type="EMBL" id="CP018820">
    <property type="protein sequence ID" value="APR52962.1"/>
    <property type="molecule type" value="Genomic_DNA"/>
</dbReference>
<dbReference type="Proteomes" id="UP000286681">
    <property type="component" value="Unassembled WGS sequence"/>
</dbReference>
<organism evidence="1 3">
    <name type="scientific">Sphingomonas koreensis</name>
    <dbReference type="NCBI Taxonomy" id="93064"/>
    <lineage>
        <taxon>Bacteria</taxon>
        <taxon>Pseudomonadati</taxon>
        <taxon>Pseudomonadota</taxon>
        <taxon>Alphaproteobacteria</taxon>
        <taxon>Sphingomonadales</taxon>
        <taxon>Sphingomonadaceae</taxon>
        <taxon>Sphingomonas</taxon>
    </lineage>
</organism>
<dbReference type="EMBL" id="QQWO01000006">
    <property type="protein sequence ID" value="RSV04218.1"/>
    <property type="molecule type" value="Genomic_DNA"/>
</dbReference>
<protein>
    <recommendedName>
        <fullName evidence="5">Beta protein</fullName>
    </recommendedName>
</protein>
<reference evidence="3" key="2">
    <citation type="submission" date="2016-12" db="EMBL/GenBank/DDBJ databases">
        <title>Whole genome sequencing of Sphingomonas sp. ABOJV.</title>
        <authorList>
            <person name="Conlan S."/>
            <person name="Thomas P.J."/>
            <person name="Mullikin J."/>
            <person name="Palmore T.N."/>
            <person name="Frank K.M."/>
            <person name="Segre J.A."/>
        </authorList>
    </citation>
    <scope>NUCLEOTIDE SEQUENCE [LARGE SCALE GENOMIC DNA]</scope>
    <source>
        <strain evidence="3">ABOJV</strain>
    </source>
</reference>
<accession>A0A1L6JAK5</accession>
<proteinExistence type="predicted"/>
<reference evidence="1" key="1">
    <citation type="submission" date="2016-12" db="EMBL/GenBank/DDBJ databases">
        <title>Whole genome sequencing of Sphingomonas koreensis.</title>
        <authorList>
            <person name="Conlan S."/>
            <person name="Thomas P.J."/>
            <person name="Mullikin J."/>
            <person name="Palmore T.N."/>
            <person name="Frank K.M."/>
            <person name="Segre J.A."/>
        </authorList>
    </citation>
    <scope>NUCLEOTIDE SEQUENCE</scope>
    <source>
        <strain evidence="1">ABOJV</strain>
    </source>
</reference>
<dbReference type="KEGG" id="skr:BRX40_11445"/>
<dbReference type="InterPro" id="IPR025683">
    <property type="entry name" value="Protein_beta"/>
</dbReference>
<dbReference type="AlphaFoldDB" id="A0A1L6JAK5"/>
<gene>
    <name evidence="1" type="ORF">BRX40_11445</name>
    <name evidence="2" type="ORF">CA257_09135</name>
</gene>
<keyword evidence="3" id="KW-1185">Reference proteome</keyword>
<reference evidence="2 4" key="3">
    <citation type="submission" date="2018-07" db="EMBL/GenBank/DDBJ databases">
        <title>Genomic and Epidemiologic Investigation of an Indolent Hospital Outbreak.</title>
        <authorList>
            <person name="Johnson R.C."/>
            <person name="Deming C."/>
            <person name="Conlan S."/>
            <person name="Zellmer C.J."/>
            <person name="Michelin A.V."/>
            <person name="Lee-Lin S."/>
            <person name="Thomas P.J."/>
            <person name="Park M."/>
            <person name="Weingarten R.A."/>
            <person name="Less J."/>
            <person name="Dekker J.P."/>
            <person name="Frank K.M."/>
            <person name="Musser K.A."/>
            <person name="Mcquiston J.R."/>
            <person name="Henderson D.K."/>
            <person name="Lau A.F."/>
            <person name="Palmore T.N."/>
            <person name="Segre J.A."/>
        </authorList>
    </citation>
    <scope>NUCLEOTIDE SEQUENCE [LARGE SCALE GENOMIC DNA]</scope>
    <source>
        <strain evidence="2 4">SK-NIH.Env10_0317</strain>
    </source>
</reference>
<dbReference type="GeneID" id="44133178"/>
<evidence type="ECO:0000313" key="3">
    <source>
        <dbReference type="Proteomes" id="UP000185161"/>
    </source>
</evidence>
<evidence type="ECO:0000313" key="1">
    <source>
        <dbReference type="EMBL" id="APR52962.1"/>
    </source>
</evidence>
<dbReference type="Pfam" id="PF14350">
    <property type="entry name" value="Beta_protein"/>
    <property type="match status" value="1"/>
</dbReference>
<evidence type="ECO:0008006" key="5">
    <source>
        <dbReference type="Google" id="ProtNLM"/>
    </source>
</evidence>
<dbReference type="OrthoDB" id="7475055at2"/>
<dbReference type="RefSeq" id="WP_075151657.1">
    <property type="nucleotide sequence ID" value="NZ_CP018820.1"/>
</dbReference>
<evidence type="ECO:0000313" key="4">
    <source>
        <dbReference type="Proteomes" id="UP000286681"/>
    </source>
</evidence>
<name>A0A1L6JAK5_9SPHN</name>